<accession>A0ABW2SIS1</accession>
<feature type="region of interest" description="Disordered" evidence="7">
    <location>
        <begin position="430"/>
        <end position="487"/>
    </location>
</feature>
<gene>
    <name evidence="11" type="ORF">ACFQWG_01860</name>
</gene>
<comment type="similarity">
    <text evidence="6">Belongs to the ABC-4 integral membrane protein family.</text>
</comment>
<evidence type="ECO:0000256" key="6">
    <source>
        <dbReference type="ARBA" id="ARBA00038076"/>
    </source>
</evidence>
<keyword evidence="2" id="KW-1003">Cell membrane</keyword>
<dbReference type="InterPro" id="IPR050250">
    <property type="entry name" value="Macrolide_Exporter_MacB"/>
</dbReference>
<feature type="transmembrane region" description="Helical" evidence="8">
    <location>
        <begin position="340"/>
        <end position="361"/>
    </location>
</feature>
<feature type="transmembrane region" description="Helical" evidence="8">
    <location>
        <begin position="393"/>
        <end position="414"/>
    </location>
</feature>
<feature type="transmembrane region" description="Helical" evidence="8">
    <location>
        <begin position="497"/>
        <end position="519"/>
    </location>
</feature>
<evidence type="ECO:0000256" key="8">
    <source>
        <dbReference type="SAM" id="Phobius"/>
    </source>
</evidence>
<sequence>MWEYIRRGITRRRKQTLIISIGMALAVAAVVVVSSASRGIAQAQNSVLESVYGVGTDLTVTAAVGDLGEAQSGEAGQSGGRQQFDFGEGSGETGDDGATSLSTTRLSVAMGTSTMDSGVLDTVSSVEGVSAATGTLALTQMDFSGQVQQQEDSGSTADGTTGDGGTDQDSAPGGQGGPGFGGGSFSFGQTTILGVDPSATEVGPTTGMTVSDGSLLSADDADQAVAVISAGYASDNDLAVDDTVALGSDATEFTVVGVLSEESSQDASDIYVPLSLAQQLADEDGAVTTIYVKAASADTVDSVASALEDALPDQTVSTQSDLASTVTGSLSSAASWISGFGTWLTVGILVLAFLLTSLFTISSVTRRTRELGTLKAIGWSNGRVLGNVVSETLIQTLIGGLIGLALGVAAILGVNAAGITLTGSAGGSGGFQMGGMPGSSQQTGGPQAPGGSDQTAPTTSDGSGQGVPGGDASDAAADQDASATSTTLTLEPSAMTLGLALGAGLLGGAVAGGAGAIAVSRLRPAAALRSVE</sequence>
<feature type="transmembrane region" description="Helical" evidence="8">
    <location>
        <begin position="16"/>
        <end position="36"/>
    </location>
</feature>
<feature type="compositionally biased region" description="Low complexity" evidence="7">
    <location>
        <begin position="438"/>
        <end position="452"/>
    </location>
</feature>
<feature type="domain" description="ABC3 transporter permease C-terminal" evidence="9">
    <location>
        <begin position="346"/>
        <end position="411"/>
    </location>
</feature>
<dbReference type="Proteomes" id="UP001596527">
    <property type="component" value="Unassembled WGS sequence"/>
</dbReference>
<feature type="domain" description="MacB-like periplasmic core" evidence="10">
    <location>
        <begin position="16"/>
        <end position="309"/>
    </location>
</feature>
<evidence type="ECO:0000259" key="10">
    <source>
        <dbReference type="Pfam" id="PF12704"/>
    </source>
</evidence>
<feature type="compositionally biased region" description="Polar residues" evidence="7">
    <location>
        <begin position="453"/>
        <end position="462"/>
    </location>
</feature>
<dbReference type="PANTHER" id="PTHR30572:SF4">
    <property type="entry name" value="ABC TRANSPORTER PERMEASE YTRF"/>
    <property type="match status" value="1"/>
</dbReference>
<keyword evidence="12" id="KW-1185">Reference proteome</keyword>
<evidence type="ECO:0000259" key="9">
    <source>
        <dbReference type="Pfam" id="PF02687"/>
    </source>
</evidence>
<evidence type="ECO:0000256" key="1">
    <source>
        <dbReference type="ARBA" id="ARBA00004651"/>
    </source>
</evidence>
<reference evidence="12" key="1">
    <citation type="journal article" date="2019" name="Int. J. Syst. Evol. Microbiol.">
        <title>The Global Catalogue of Microorganisms (GCM) 10K type strain sequencing project: providing services to taxonomists for standard genome sequencing and annotation.</title>
        <authorList>
            <consortium name="The Broad Institute Genomics Platform"/>
            <consortium name="The Broad Institute Genome Sequencing Center for Infectious Disease"/>
            <person name="Wu L."/>
            <person name="Ma J."/>
        </authorList>
    </citation>
    <scope>NUCLEOTIDE SEQUENCE [LARGE SCALE GENOMIC DNA]</scope>
    <source>
        <strain evidence="12">CCUG 56698</strain>
    </source>
</reference>
<feature type="region of interest" description="Disordered" evidence="7">
    <location>
        <begin position="70"/>
        <end position="101"/>
    </location>
</feature>
<evidence type="ECO:0000256" key="4">
    <source>
        <dbReference type="ARBA" id="ARBA00022989"/>
    </source>
</evidence>
<feature type="compositionally biased region" description="Low complexity" evidence="7">
    <location>
        <begin position="471"/>
        <end position="487"/>
    </location>
</feature>
<dbReference type="PANTHER" id="PTHR30572">
    <property type="entry name" value="MEMBRANE COMPONENT OF TRANSPORTER-RELATED"/>
    <property type="match status" value="1"/>
</dbReference>
<dbReference type="Pfam" id="PF02687">
    <property type="entry name" value="FtsX"/>
    <property type="match status" value="1"/>
</dbReference>
<evidence type="ECO:0000256" key="7">
    <source>
        <dbReference type="SAM" id="MobiDB-lite"/>
    </source>
</evidence>
<feature type="compositionally biased region" description="Gly residues" evidence="7">
    <location>
        <begin position="173"/>
        <end position="183"/>
    </location>
</feature>
<evidence type="ECO:0000256" key="5">
    <source>
        <dbReference type="ARBA" id="ARBA00023136"/>
    </source>
</evidence>
<dbReference type="InterPro" id="IPR003838">
    <property type="entry name" value="ABC3_permease_C"/>
</dbReference>
<evidence type="ECO:0000256" key="2">
    <source>
        <dbReference type="ARBA" id="ARBA00022475"/>
    </source>
</evidence>
<proteinExistence type="inferred from homology"/>
<organism evidence="11 12">
    <name type="scientific">Schaalia naturae</name>
    <dbReference type="NCBI Taxonomy" id="635203"/>
    <lineage>
        <taxon>Bacteria</taxon>
        <taxon>Bacillati</taxon>
        <taxon>Actinomycetota</taxon>
        <taxon>Actinomycetes</taxon>
        <taxon>Actinomycetales</taxon>
        <taxon>Actinomycetaceae</taxon>
        <taxon>Schaalia</taxon>
    </lineage>
</organism>
<dbReference type="RefSeq" id="WP_380971585.1">
    <property type="nucleotide sequence ID" value="NZ_JBHTEF010000001.1"/>
</dbReference>
<keyword evidence="5 8" id="KW-0472">Membrane</keyword>
<evidence type="ECO:0000313" key="12">
    <source>
        <dbReference type="Proteomes" id="UP001596527"/>
    </source>
</evidence>
<evidence type="ECO:0000313" key="11">
    <source>
        <dbReference type="EMBL" id="MFC7579972.1"/>
    </source>
</evidence>
<name>A0ABW2SIS1_9ACTO</name>
<keyword evidence="3 8" id="KW-0812">Transmembrane</keyword>
<keyword evidence="4 8" id="KW-1133">Transmembrane helix</keyword>
<comment type="subcellular location">
    <subcellularLocation>
        <location evidence="1">Cell membrane</location>
        <topology evidence="1">Multi-pass membrane protein</topology>
    </subcellularLocation>
</comment>
<dbReference type="EMBL" id="JBHTEF010000001">
    <property type="protein sequence ID" value="MFC7579972.1"/>
    <property type="molecule type" value="Genomic_DNA"/>
</dbReference>
<dbReference type="Pfam" id="PF12704">
    <property type="entry name" value="MacB_PCD"/>
    <property type="match status" value="1"/>
</dbReference>
<comment type="caution">
    <text evidence="11">The sequence shown here is derived from an EMBL/GenBank/DDBJ whole genome shotgun (WGS) entry which is preliminary data.</text>
</comment>
<feature type="region of interest" description="Disordered" evidence="7">
    <location>
        <begin position="145"/>
        <end position="183"/>
    </location>
</feature>
<protein>
    <submittedName>
        <fullName evidence="11">ABC transporter permease</fullName>
    </submittedName>
</protein>
<evidence type="ECO:0000256" key="3">
    <source>
        <dbReference type="ARBA" id="ARBA00022692"/>
    </source>
</evidence>
<dbReference type="InterPro" id="IPR025857">
    <property type="entry name" value="MacB_PCD"/>
</dbReference>